<accession>A0A9X2YGH0</accession>
<dbReference type="PANTHER" id="PTHR47506">
    <property type="entry name" value="TRANSCRIPTIONAL REGULATORY PROTEIN"/>
    <property type="match status" value="1"/>
</dbReference>
<dbReference type="InterPro" id="IPR036271">
    <property type="entry name" value="Tet_transcr_reg_TetR-rel_C_sf"/>
</dbReference>
<dbReference type="Proteomes" id="UP001140272">
    <property type="component" value="Unassembled WGS sequence"/>
</dbReference>
<keyword evidence="1" id="KW-0678">Repressor</keyword>
<reference evidence="7" key="1">
    <citation type="submission" date="2020-07" db="EMBL/GenBank/DDBJ databases">
        <authorList>
            <person name="Pettersson B.M.F."/>
            <person name="Behra P.R.K."/>
            <person name="Ramesh M."/>
            <person name="Das S."/>
            <person name="Dasgupta S."/>
            <person name="Kirsebom L.A."/>
        </authorList>
    </citation>
    <scope>NUCLEOTIDE SEQUENCE</scope>
    <source>
        <strain evidence="7">DSM 45406</strain>
    </source>
</reference>
<dbReference type="Pfam" id="PF00440">
    <property type="entry name" value="TetR_N"/>
    <property type="match status" value="1"/>
</dbReference>
<name>A0A9X2YGH0_9MYCO</name>
<keyword evidence="3 5" id="KW-0238">DNA-binding</keyword>
<proteinExistence type="predicted"/>
<dbReference type="PROSITE" id="PS50977">
    <property type="entry name" value="HTH_TETR_2"/>
    <property type="match status" value="1"/>
</dbReference>
<dbReference type="GO" id="GO:0003677">
    <property type="term" value="F:DNA binding"/>
    <property type="evidence" value="ECO:0007669"/>
    <property type="project" value="UniProtKB-UniRule"/>
</dbReference>
<dbReference type="Pfam" id="PF13977">
    <property type="entry name" value="TetR_C_6"/>
    <property type="match status" value="1"/>
</dbReference>
<dbReference type="InterPro" id="IPR001647">
    <property type="entry name" value="HTH_TetR"/>
</dbReference>
<evidence type="ECO:0000259" key="6">
    <source>
        <dbReference type="PROSITE" id="PS50977"/>
    </source>
</evidence>
<comment type="caution">
    <text evidence="7">The sequence shown here is derived from an EMBL/GenBank/DDBJ whole genome shotgun (WGS) entry which is preliminary data.</text>
</comment>
<keyword evidence="4" id="KW-0804">Transcription</keyword>
<gene>
    <name evidence="7" type="ORF">H7H73_28470</name>
</gene>
<dbReference type="InterPro" id="IPR009057">
    <property type="entry name" value="Homeodomain-like_sf"/>
</dbReference>
<reference evidence="7" key="2">
    <citation type="journal article" date="2022" name="BMC Genomics">
        <title>Comparative genome analysis of mycobacteria focusing on tRNA and non-coding RNA.</title>
        <authorList>
            <person name="Behra P.R.K."/>
            <person name="Pettersson B.M.F."/>
            <person name="Ramesh M."/>
            <person name="Das S."/>
            <person name="Dasgupta S."/>
            <person name="Kirsebom L.A."/>
        </authorList>
    </citation>
    <scope>NUCLEOTIDE SEQUENCE</scope>
    <source>
        <strain evidence="7">DSM 45406</strain>
    </source>
</reference>
<sequence>MVDDRRRSRREAQIAAERRGELLGRAVQIARTEGLSAVTLRRVAADLGVTPGLVSHYFAAAEQLTAAAFRAAAQQDLDAANARVEAQPTASAKILALIDYMLADDGDDGSALWLETWTLARRNPVLAAEADELTAQWVARIADIVAAGVEAGEFTVDGRVDAVARRVLTLIDGLGSQKVVRAVPAAEATQIARTYVQSELRGITSPR</sequence>
<dbReference type="PANTHER" id="PTHR47506:SF6">
    <property type="entry name" value="HTH-TYPE TRANSCRIPTIONAL REPRESSOR NEMR"/>
    <property type="match status" value="1"/>
</dbReference>
<evidence type="ECO:0000256" key="1">
    <source>
        <dbReference type="ARBA" id="ARBA00022491"/>
    </source>
</evidence>
<evidence type="ECO:0000313" key="8">
    <source>
        <dbReference type="Proteomes" id="UP001140272"/>
    </source>
</evidence>
<evidence type="ECO:0000256" key="3">
    <source>
        <dbReference type="ARBA" id="ARBA00023125"/>
    </source>
</evidence>
<dbReference type="SUPFAM" id="SSF48498">
    <property type="entry name" value="Tetracyclin repressor-like, C-terminal domain"/>
    <property type="match status" value="1"/>
</dbReference>
<dbReference type="AlphaFoldDB" id="A0A9X2YGH0"/>
<protein>
    <submittedName>
        <fullName evidence="7">TetR family transcriptional regulator C-terminal domain-containing protein</fullName>
    </submittedName>
</protein>
<evidence type="ECO:0000256" key="5">
    <source>
        <dbReference type="PROSITE-ProRule" id="PRU00335"/>
    </source>
</evidence>
<organism evidence="7 8">
    <name type="scientific">Mycolicibacterium rufum</name>
    <dbReference type="NCBI Taxonomy" id="318424"/>
    <lineage>
        <taxon>Bacteria</taxon>
        <taxon>Bacillati</taxon>
        <taxon>Actinomycetota</taxon>
        <taxon>Actinomycetes</taxon>
        <taxon>Mycobacteriales</taxon>
        <taxon>Mycobacteriaceae</taxon>
        <taxon>Mycolicibacterium</taxon>
    </lineage>
</organism>
<dbReference type="EMBL" id="JACKRN010000915">
    <property type="protein sequence ID" value="MCV7073649.1"/>
    <property type="molecule type" value="Genomic_DNA"/>
</dbReference>
<dbReference type="Gene3D" id="1.10.357.10">
    <property type="entry name" value="Tetracycline Repressor, domain 2"/>
    <property type="match status" value="1"/>
</dbReference>
<feature type="DNA-binding region" description="H-T-H motif" evidence="5">
    <location>
        <begin position="39"/>
        <end position="58"/>
    </location>
</feature>
<evidence type="ECO:0000313" key="7">
    <source>
        <dbReference type="EMBL" id="MCV7073649.1"/>
    </source>
</evidence>
<keyword evidence="2" id="KW-0805">Transcription regulation</keyword>
<evidence type="ECO:0000256" key="4">
    <source>
        <dbReference type="ARBA" id="ARBA00023163"/>
    </source>
</evidence>
<dbReference type="SUPFAM" id="SSF46689">
    <property type="entry name" value="Homeodomain-like"/>
    <property type="match status" value="1"/>
</dbReference>
<feature type="domain" description="HTH tetR-type" evidence="6">
    <location>
        <begin position="16"/>
        <end position="76"/>
    </location>
</feature>
<dbReference type="InterPro" id="IPR039538">
    <property type="entry name" value="BetI_C"/>
</dbReference>
<evidence type="ECO:0000256" key="2">
    <source>
        <dbReference type="ARBA" id="ARBA00023015"/>
    </source>
</evidence>